<keyword evidence="2" id="KW-0472">Membrane</keyword>
<evidence type="ECO:0008006" key="5">
    <source>
        <dbReference type="Google" id="ProtNLM"/>
    </source>
</evidence>
<dbReference type="Proteomes" id="UP000186106">
    <property type="component" value="Unassembled WGS sequence"/>
</dbReference>
<sequence>MASTLLYSIPKFEKEKIMKSMFKITGALVVVFMLASCVVHDNGRGNGAKPLPPGQAKKIYGGSAKDYAPGQVKKRNRY</sequence>
<proteinExistence type="predicted"/>
<evidence type="ECO:0000313" key="4">
    <source>
        <dbReference type="Proteomes" id="UP000186106"/>
    </source>
</evidence>
<dbReference type="STRING" id="112234.SAMN05421768_101590"/>
<organism evidence="3 4">
    <name type="scientific">Chryseobacterium joostei</name>
    <dbReference type="NCBI Taxonomy" id="112234"/>
    <lineage>
        <taxon>Bacteria</taxon>
        <taxon>Pseudomonadati</taxon>
        <taxon>Bacteroidota</taxon>
        <taxon>Flavobacteriia</taxon>
        <taxon>Flavobacteriales</taxon>
        <taxon>Weeksellaceae</taxon>
        <taxon>Chryseobacterium group</taxon>
        <taxon>Chryseobacterium</taxon>
    </lineage>
</organism>
<reference evidence="3 4" key="1">
    <citation type="submission" date="2017-01" db="EMBL/GenBank/DDBJ databases">
        <authorList>
            <person name="Mah S.A."/>
            <person name="Swanson W.J."/>
            <person name="Moy G.W."/>
            <person name="Vacquier V.D."/>
        </authorList>
    </citation>
    <scope>NUCLEOTIDE SEQUENCE [LARGE SCALE GENOMIC DNA]</scope>
    <source>
        <strain evidence="3 4">DSM 16927</strain>
    </source>
</reference>
<name>A0A1N7HX60_9FLAO</name>
<dbReference type="EMBL" id="FTNZ01000001">
    <property type="protein sequence ID" value="SIS29403.1"/>
    <property type="molecule type" value="Genomic_DNA"/>
</dbReference>
<keyword evidence="2" id="KW-0812">Transmembrane</keyword>
<protein>
    <recommendedName>
        <fullName evidence="5">Quinol oxidase subunit 4</fullName>
    </recommendedName>
</protein>
<accession>A0A1N7HX60</accession>
<evidence type="ECO:0000313" key="3">
    <source>
        <dbReference type="EMBL" id="SIS29403.1"/>
    </source>
</evidence>
<evidence type="ECO:0000256" key="1">
    <source>
        <dbReference type="SAM" id="MobiDB-lite"/>
    </source>
</evidence>
<gene>
    <name evidence="3" type="ORF">SAMN05421768_101590</name>
</gene>
<dbReference type="AlphaFoldDB" id="A0A1N7HX60"/>
<evidence type="ECO:0000256" key="2">
    <source>
        <dbReference type="SAM" id="Phobius"/>
    </source>
</evidence>
<keyword evidence="2" id="KW-1133">Transmembrane helix</keyword>
<feature type="transmembrane region" description="Helical" evidence="2">
    <location>
        <begin position="20"/>
        <end position="39"/>
    </location>
</feature>
<feature type="region of interest" description="Disordered" evidence="1">
    <location>
        <begin position="43"/>
        <end position="78"/>
    </location>
</feature>